<dbReference type="AlphaFoldDB" id="A0A2I1M3M8"/>
<reference evidence="3 5" key="1">
    <citation type="submission" date="2017-12" db="EMBL/GenBank/DDBJ databases">
        <title>Phylogenetic diversity of female urinary microbiome.</title>
        <authorList>
            <person name="Thomas-White K."/>
            <person name="Wolfe A.J."/>
        </authorList>
    </citation>
    <scope>NUCLEOTIDE SEQUENCE [LARGE SCALE GENOMIC DNA]</scope>
    <source>
        <strain evidence="3 5">UMB0119</strain>
    </source>
</reference>
<feature type="transmembrane region" description="Helical" evidence="1">
    <location>
        <begin position="47"/>
        <end position="69"/>
    </location>
</feature>
<reference evidence="4 6" key="2">
    <citation type="submission" date="2018-06" db="EMBL/GenBank/DDBJ databases">
        <authorList>
            <consortium name="Pathogen Informatics"/>
            <person name="Doyle S."/>
        </authorList>
    </citation>
    <scope>NUCLEOTIDE SEQUENCE [LARGE SCALE GENOMIC DNA]</scope>
    <source>
        <strain evidence="4 6">NCTC9810</strain>
    </source>
</reference>
<evidence type="ECO:0000313" key="6">
    <source>
        <dbReference type="Proteomes" id="UP000255124"/>
    </source>
</evidence>
<evidence type="ECO:0000313" key="4">
    <source>
        <dbReference type="EMBL" id="SUU92674.1"/>
    </source>
</evidence>
<feature type="transmembrane region" description="Helical" evidence="1">
    <location>
        <begin position="75"/>
        <end position="93"/>
    </location>
</feature>
<keyword evidence="1" id="KW-1133">Transmembrane helix</keyword>
<keyword evidence="5" id="KW-1185">Reference proteome</keyword>
<dbReference type="Proteomes" id="UP000255124">
    <property type="component" value="Unassembled WGS sequence"/>
</dbReference>
<sequence length="165" mass="19103">MEGKNLDNFVLIMYIAIIVFFAYRLIKAQKNKKLLAGEVNQFDRPSTTFEWVLLAFLLATGIFNLVAGIKNNNKNAIMMSIVMVILSFVFALSQQNKLYVAENGILINSNFYTYKELKKWGFDKEKNDFVMQVKKDRQNSNEATKVKDDDIIKVNNLIRKYKLGK</sequence>
<organism evidence="3 5">
    <name type="scientific">Anaerococcus octavius</name>
    <dbReference type="NCBI Taxonomy" id="54007"/>
    <lineage>
        <taxon>Bacteria</taxon>
        <taxon>Bacillati</taxon>
        <taxon>Bacillota</taxon>
        <taxon>Tissierellia</taxon>
        <taxon>Tissierellales</taxon>
        <taxon>Peptoniphilaceae</taxon>
        <taxon>Anaerococcus</taxon>
    </lineage>
</organism>
<evidence type="ECO:0000259" key="2">
    <source>
        <dbReference type="Pfam" id="PF18923"/>
    </source>
</evidence>
<protein>
    <submittedName>
        <fullName evidence="3">DUF986 domain-containing protein</fullName>
    </submittedName>
</protein>
<evidence type="ECO:0000313" key="5">
    <source>
        <dbReference type="Proteomes" id="UP000234335"/>
    </source>
</evidence>
<dbReference type="EMBL" id="PKGS01000011">
    <property type="protein sequence ID" value="PKZ14731.1"/>
    <property type="molecule type" value="Genomic_DNA"/>
</dbReference>
<dbReference type="EMBL" id="UFTA01000002">
    <property type="protein sequence ID" value="SUU92674.1"/>
    <property type="molecule type" value="Genomic_DNA"/>
</dbReference>
<feature type="transmembrane region" description="Helical" evidence="1">
    <location>
        <begin position="6"/>
        <end position="26"/>
    </location>
</feature>
<dbReference type="RefSeq" id="WP_101540973.1">
    <property type="nucleotide sequence ID" value="NZ_JBHWQV010000017.1"/>
</dbReference>
<evidence type="ECO:0000256" key="1">
    <source>
        <dbReference type="SAM" id="Phobius"/>
    </source>
</evidence>
<evidence type="ECO:0000313" key="3">
    <source>
        <dbReference type="EMBL" id="PKZ14731.1"/>
    </source>
</evidence>
<name>A0A2I1M3M8_9FIRM</name>
<dbReference type="Proteomes" id="UP000234335">
    <property type="component" value="Unassembled WGS sequence"/>
</dbReference>
<dbReference type="InterPro" id="IPR043730">
    <property type="entry name" value="DUF5673"/>
</dbReference>
<keyword evidence="1" id="KW-0812">Transmembrane</keyword>
<dbReference type="OrthoDB" id="1711113at2"/>
<gene>
    <name evidence="3" type="ORF">CYJ34_09090</name>
    <name evidence="4" type="ORF">NCTC9810_01011</name>
</gene>
<accession>A0A2I1M3M8</accession>
<keyword evidence="1" id="KW-0472">Membrane</keyword>
<feature type="domain" description="DUF5673" evidence="2">
    <location>
        <begin position="96"/>
        <end position="162"/>
    </location>
</feature>
<proteinExistence type="predicted"/>
<dbReference type="Pfam" id="PF18923">
    <property type="entry name" value="DUF5673"/>
    <property type="match status" value="1"/>
</dbReference>